<comment type="similarity">
    <text evidence="1">Belongs to the RutC family.</text>
</comment>
<dbReference type="GO" id="GO:0019239">
    <property type="term" value="F:deaminase activity"/>
    <property type="evidence" value="ECO:0007669"/>
    <property type="project" value="TreeGrafter"/>
</dbReference>
<reference evidence="2 3" key="1">
    <citation type="submission" date="2015-10" db="EMBL/GenBank/DDBJ databases">
        <title>Erysipelothrix larvae sp. LV19 isolated from the larval gut of the rhinoceros beetle, Trypoxylus dichotomus.</title>
        <authorList>
            <person name="Lim S."/>
            <person name="Kim B.-C."/>
        </authorList>
    </citation>
    <scope>NUCLEOTIDE SEQUENCE [LARGE SCALE GENOMIC DNA]</scope>
    <source>
        <strain evidence="2 3">LV19</strain>
    </source>
</reference>
<dbReference type="Proteomes" id="UP000063781">
    <property type="component" value="Chromosome"/>
</dbReference>
<dbReference type="NCBIfam" id="TIGR00004">
    <property type="entry name" value="Rid family detoxifying hydrolase"/>
    <property type="match status" value="1"/>
</dbReference>
<dbReference type="OrthoDB" id="9803101at2"/>
<name>A0A120JTN7_9FIRM</name>
<dbReference type="PANTHER" id="PTHR11803">
    <property type="entry name" value="2-IMINOBUTANOATE/2-IMINOPROPANOATE DEAMINASE RIDA"/>
    <property type="match status" value="1"/>
</dbReference>
<accession>A0A120JTN7</accession>
<dbReference type="Gene3D" id="3.30.1330.40">
    <property type="entry name" value="RutC-like"/>
    <property type="match status" value="1"/>
</dbReference>
<dbReference type="SUPFAM" id="SSF55298">
    <property type="entry name" value="YjgF-like"/>
    <property type="match status" value="1"/>
</dbReference>
<evidence type="ECO:0008006" key="4">
    <source>
        <dbReference type="Google" id="ProtNLM"/>
    </source>
</evidence>
<dbReference type="CDD" id="cd00448">
    <property type="entry name" value="YjgF_YER057c_UK114_family"/>
    <property type="match status" value="1"/>
</dbReference>
<dbReference type="Pfam" id="PF01042">
    <property type="entry name" value="Ribonuc_L-PSP"/>
    <property type="match status" value="1"/>
</dbReference>
<dbReference type="FunFam" id="3.30.1330.40:FF:000001">
    <property type="entry name" value="L-PSP family endoribonuclease"/>
    <property type="match status" value="1"/>
</dbReference>
<dbReference type="KEGG" id="erl:AOC36_05575"/>
<protein>
    <recommendedName>
        <fullName evidence="4">Reactive intermediate/imine deaminase</fullName>
    </recommendedName>
</protein>
<sequence>MKRSIKPNNGLESIGPYSPGLQVGPLVFVSGQLPVDPKTNKLVEGDIRKQAAQVFENMEDVLKASNMSLRQVVKTTVLLQDMNDFSQVNQVYAIYFSPPYPARVCYEVSALPMGASIEVECIAYDTTDQDLQLDIDEDDCGGDCGDDEA</sequence>
<keyword evidence="3" id="KW-1185">Reference proteome</keyword>
<proteinExistence type="inferred from homology"/>
<organism evidence="2 3">
    <name type="scientific">Erysipelothrix larvae</name>
    <dbReference type="NCBI Taxonomy" id="1514105"/>
    <lineage>
        <taxon>Bacteria</taxon>
        <taxon>Bacillati</taxon>
        <taxon>Bacillota</taxon>
        <taxon>Erysipelotrichia</taxon>
        <taxon>Erysipelotrichales</taxon>
        <taxon>Erysipelotrichaceae</taxon>
        <taxon>Erysipelothrix</taxon>
    </lineage>
</organism>
<evidence type="ECO:0000313" key="2">
    <source>
        <dbReference type="EMBL" id="AMC93466.1"/>
    </source>
</evidence>
<dbReference type="InterPro" id="IPR006175">
    <property type="entry name" value="YjgF/YER057c/UK114"/>
</dbReference>
<dbReference type="AlphaFoldDB" id="A0A120JTN7"/>
<evidence type="ECO:0000313" key="3">
    <source>
        <dbReference type="Proteomes" id="UP000063781"/>
    </source>
</evidence>
<dbReference type="InterPro" id="IPR006056">
    <property type="entry name" value="RidA"/>
</dbReference>
<dbReference type="GO" id="GO:0005829">
    <property type="term" value="C:cytosol"/>
    <property type="evidence" value="ECO:0007669"/>
    <property type="project" value="TreeGrafter"/>
</dbReference>
<dbReference type="EMBL" id="CP013213">
    <property type="protein sequence ID" value="AMC93466.1"/>
    <property type="molecule type" value="Genomic_DNA"/>
</dbReference>
<gene>
    <name evidence="2" type="ORF">AOC36_05575</name>
</gene>
<evidence type="ECO:0000256" key="1">
    <source>
        <dbReference type="ARBA" id="ARBA00010552"/>
    </source>
</evidence>
<dbReference type="STRING" id="1514105.AOC36_05575"/>
<dbReference type="InterPro" id="IPR035959">
    <property type="entry name" value="RutC-like_sf"/>
</dbReference>
<dbReference type="RefSeq" id="WP_067632282.1">
    <property type="nucleotide sequence ID" value="NZ_CP013213.1"/>
</dbReference>
<dbReference type="PANTHER" id="PTHR11803:SF39">
    <property type="entry name" value="2-IMINOBUTANOATE_2-IMINOPROPANOATE DEAMINASE"/>
    <property type="match status" value="1"/>
</dbReference>